<feature type="compositionally biased region" description="Basic and acidic residues" evidence="6">
    <location>
        <begin position="1476"/>
        <end position="1487"/>
    </location>
</feature>
<dbReference type="PANTHER" id="PTHR47972">
    <property type="entry name" value="KINESIN-LIKE PROTEIN KLP-3"/>
    <property type="match status" value="1"/>
</dbReference>
<reference evidence="8 9" key="1">
    <citation type="journal article" date="2014" name="Nat. Commun.">
        <title>Klebsormidium flaccidum genome reveals primary factors for plant terrestrial adaptation.</title>
        <authorList>
            <person name="Hori K."/>
            <person name="Maruyama F."/>
            <person name="Fujisawa T."/>
            <person name="Togashi T."/>
            <person name="Yamamoto N."/>
            <person name="Seo M."/>
            <person name="Sato S."/>
            <person name="Yamada T."/>
            <person name="Mori H."/>
            <person name="Tajima N."/>
            <person name="Moriyama T."/>
            <person name="Ikeuchi M."/>
            <person name="Watanabe M."/>
            <person name="Wada H."/>
            <person name="Kobayashi K."/>
            <person name="Saito M."/>
            <person name="Masuda T."/>
            <person name="Sasaki-Sekimoto Y."/>
            <person name="Mashiguchi K."/>
            <person name="Awai K."/>
            <person name="Shimojima M."/>
            <person name="Masuda S."/>
            <person name="Iwai M."/>
            <person name="Nobusawa T."/>
            <person name="Narise T."/>
            <person name="Kondo S."/>
            <person name="Saito H."/>
            <person name="Sato R."/>
            <person name="Murakawa M."/>
            <person name="Ihara Y."/>
            <person name="Oshima-Yamada Y."/>
            <person name="Ohtaka K."/>
            <person name="Satoh M."/>
            <person name="Sonobe K."/>
            <person name="Ishii M."/>
            <person name="Ohtani R."/>
            <person name="Kanamori-Sato M."/>
            <person name="Honoki R."/>
            <person name="Miyazaki D."/>
            <person name="Mochizuki H."/>
            <person name="Umetsu J."/>
            <person name="Higashi K."/>
            <person name="Shibata D."/>
            <person name="Kamiya Y."/>
            <person name="Sato N."/>
            <person name="Nakamura Y."/>
            <person name="Tabata S."/>
            <person name="Ida S."/>
            <person name="Kurokawa K."/>
            <person name="Ohta H."/>
        </authorList>
    </citation>
    <scope>NUCLEOTIDE SEQUENCE [LARGE SCALE GENOMIC DNA]</scope>
    <source>
        <strain evidence="8 9">NIES-2285</strain>
    </source>
</reference>
<feature type="coiled-coil region" evidence="5">
    <location>
        <begin position="692"/>
        <end position="781"/>
    </location>
</feature>
<name>A0A1Y1IBU0_KLENI</name>
<evidence type="ECO:0000256" key="3">
    <source>
        <dbReference type="ARBA" id="ARBA00023175"/>
    </source>
</evidence>
<feature type="coiled-coil region" evidence="5">
    <location>
        <begin position="513"/>
        <end position="648"/>
    </location>
</feature>
<keyword evidence="3 4" id="KW-0505">Motor protein</keyword>
<feature type="compositionally biased region" description="Polar residues" evidence="6">
    <location>
        <begin position="178"/>
        <end position="190"/>
    </location>
</feature>
<dbReference type="GO" id="GO:0015630">
    <property type="term" value="C:microtubule cytoskeleton"/>
    <property type="evidence" value="ECO:0000318"/>
    <property type="project" value="GO_Central"/>
</dbReference>
<dbReference type="OrthoDB" id="3176171at2759"/>
<evidence type="ECO:0000256" key="5">
    <source>
        <dbReference type="SAM" id="Coils"/>
    </source>
</evidence>
<dbReference type="GO" id="GO:0008017">
    <property type="term" value="F:microtubule binding"/>
    <property type="evidence" value="ECO:0000318"/>
    <property type="project" value="GO_Central"/>
</dbReference>
<dbReference type="InterPro" id="IPR027417">
    <property type="entry name" value="P-loop_NTPase"/>
</dbReference>
<dbReference type="PROSITE" id="PS00411">
    <property type="entry name" value="KINESIN_MOTOR_1"/>
    <property type="match status" value="1"/>
</dbReference>
<dbReference type="PANTHER" id="PTHR47972:SF28">
    <property type="entry name" value="KINESIN-LIKE PROTEIN KLP-3"/>
    <property type="match status" value="1"/>
</dbReference>
<proteinExistence type="inferred from homology"/>
<keyword evidence="9" id="KW-1185">Reference proteome</keyword>
<accession>A0A1Y1IBU0</accession>
<dbReference type="SUPFAM" id="SSF52540">
    <property type="entry name" value="P-loop containing nucleoside triphosphate hydrolases"/>
    <property type="match status" value="1"/>
</dbReference>
<evidence type="ECO:0000256" key="6">
    <source>
        <dbReference type="SAM" id="MobiDB-lite"/>
    </source>
</evidence>
<comment type="similarity">
    <text evidence="4">Belongs to the TRAFAC class myosin-kinesin ATPase superfamily. Kinesin family.</text>
</comment>
<dbReference type="PROSITE" id="PS50067">
    <property type="entry name" value="KINESIN_MOTOR_2"/>
    <property type="match status" value="1"/>
</dbReference>
<feature type="region of interest" description="Disordered" evidence="6">
    <location>
        <begin position="112"/>
        <end position="151"/>
    </location>
</feature>
<dbReference type="EMBL" id="DF237223">
    <property type="protein sequence ID" value="GAQ86176.1"/>
    <property type="molecule type" value="Genomic_DNA"/>
</dbReference>
<dbReference type="InterPro" id="IPR036961">
    <property type="entry name" value="Kinesin_motor_dom_sf"/>
</dbReference>
<evidence type="ECO:0000256" key="1">
    <source>
        <dbReference type="ARBA" id="ARBA00022741"/>
    </source>
</evidence>
<feature type="compositionally biased region" description="Basic and acidic residues" evidence="6">
    <location>
        <begin position="1437"/>
        <end position="1459"/>
    </location>
</feature>
<dbReference type="Proteomes" id="UP000054558">
    <property type="component" value="Unassembled WGS sequence"/>
</dbReference>
<feature type="domain" description="Kinesin motor" evidence="7">
    <location>
        <begin position="851"/>
        <end position="1175"/>
    </location>
</feature>
<dbReference type="SMART" id="SM00129">
    <property type="entry name" value="KISc"/>
    <property type="match status" value="1"/>
</dbReference>
<feature type="region of interest" description="Disordered" evidence="6">
    <location>
        <begin position="176"/>
        <end position="197"/>
    </location>
</feature>
<sequence length="1606" mass="176031">MDRLGVDENAQDGSVSNDVKERIAKLRRALSQSNTFLRSSFNFLKSALDKRAGLNERASMQFSTAALLGQEPQDHGFSATSTAPPALRSVQRALSADSLEVSPEKLAACKRLNVGSESSTSEEEQELGAHNTKRQVGTEEKLIASPQKVPASQSCEKGFEAQLLIRFESVREIEQGASAESNQQEGPTLSSRKRKELRVTTRKEDIVTVQEDEQMDTPSERLCTPPRSPQIGPGVVEAVDVERRLHEIESWHVKEFAKLQSQKMELLTSMRKKDDELLQTRQELLRAAQSEREALMVAFEEERKRVLPSVKHPTLHRSSHLGNEIRHVVQETLSQNGPEASAVSPACMLTGSGDFTQHYAQEAQGIFLQTPPAFSGPPKKLHSSGQLETKAGSDGDFESVCQRLTSSETLCQIAMRLASWRLSQLETRLFLKQNAEKLNEQHHLQAGRAALFCLFLASTSALCRRQAKDEETQTSSDALFPLEEECERALRENLAKYSEEREAQWKLADYQLVRAHQQESEQLKKAAQQSKLQAEAEAESKWEATVQKLQTDQAFAIKAMESVETEKARMTEQLQGELREEVKRLGLLVSTKEAELKTKEALRAAARAEADELYMKKDMQEEQVEKMKGRWSKREQELEAELAELRGRGAREEAGKDSIPDAASVTSFEAANWEDERQTMLAEQTRVVLAAQEALESTISNHEQEKREMLAEHARALEEARAEAEEWKQEKALLLEKRQKELSQAVTEATARLRGEWWRERENLEDRAQQSQRLARTLSDDVERKSAMQAAMQRKLSRLEADMITLAIARKTAEEAAQKAEGELAAAVEKYKAEWNERKRIYNQLQELRGNIRVFCRIRPLLPDEVTKKQPSSVTLLEGHSVAVLNPATTRSQTFDFDRVLGEHSSQAQVFEEVEGVLTSVLDGFHVCIFAYGQTGSGKTFTMTGSSSDPGINPRALTCLFEKALERAPSWEYKIEVSALEIYNESVRDLLAPKKGNSQEHALEIRQGPEGVHVPGATRLEAQDLRDVLKVLHHSMAARTTTATGMNEQSSRSHAILLVSVVGSSSDGSQQTHGRLVLVDLAGSERLNRTAVSEALQLKETLAINKSLSALGDVIHALARKAKHVPYRNSALTFLLQDSLSRDAKVIMMVQASPAADDAAESICSLTFAGRARAVEFGPGKKRASGDPLSPGSASKRTPVSARTPPTSPPHASVMSPTRNLPPSAPRTAPFGSGRKNVRNGEPTAAVEGSQGFGRPARSEPVRSNPSPKESIAAQPAAVRVAKTVRIDSSGRYSNPCSPEPEEEGLSLETALSEMQECASPNPMITPTPAKFLVTEPNLEEESGSSAKRQLVFSAEAQTWEGATGLKGGSEPATVASFSEVGVALAEELNLADVDPIALEGADDDLVGGGELALKKGAEENVQREQLSQPVVEMAEEEKAAEDSAERNEGDKDAKREELMDTGTGLPETSQEPEADEKPADSRDDVNLKGALLRNSDAPIEHIEFGALAASNLSSGSPNKPGRSVAKAMGASTTSSQARKKPRPDDDVEIDPARSPTKNSAGDGSITSPAKANISRSAIKSPIQSKVVLSRKVSFKVDGNSLLKSI</sequence>
<protein>
    <submittedName>
        <fullName evidence="8">Kinesin-like protein</fullName>
    </submittedName>
</protein>
<feature type="binding site" evidence="4">
    <location>
        <begin position="933"/>
        <end position="940"/>
    </location>
    <ligand>
        <name>ATP</name>
        <dbReference type="ChEBI" id="CHEBI:30616"/>
    </ligand>
</feature>
<organism evidence="8 9">
    <name type="scientific">Klebsormidium nitens</name>
    <name type="common">Green alga</name>
    <name type="synonym">Ulothrix nitens</name>
    <dbReference type="NCBI Taxonomy" id="105231"/>
    <lineage>
        <taxon>Eukaryota</taxon>
        <taxon>Viridiplantae</taxon>
        <taxon>Streptophyta</taxon>
        <taxon>Klebsormidiophyceae</taxon>
        <taxon>Klebsormidiales</taxon>
        <taxon>Klebsormidiaceae</taxon>
        <taxon>Klebsormidium</taxon>
    </lineage>
</organism>
<feature type="region of interest" description="Disordered" evidence="6">
    <location>
        <begin position="211"/>
        <end position="233"/>
    </location>
</feature>
<gene>
    <name evidence="8" type="ORF">KFL_002740150</name>
</gene>
<evidence type="ECO:0000313" key="9">
    <source>
        <dbReference type="Proteomes" id="UP000054558"/>
    </source>
</evidence>
<dbReference type="GO" id="GO:0003777">
    <property type="term" value="F:microtubule motor activity"/>
    <property type="evidence" value="ECO:0007669"/>
    <property type="project" value="InterPro"/>
</dbReference>
<keyword evidence="5" id="KW-0175">Coiled coil</keyword>
<dbReference type="Pfam" id="PF00225">
    <property type="entry name" value="Kinesin"/>
    <property type="match status" value="1"/>
</dbReference>
<dbReference type="InterPro" id="IPR027640">
    <property type="entry name" value="Kinesin-like_fam"/>
</dbReference>
<dbReference type="GO" id="GO:0005524">
    <property type="term" value="F:ATP binding"/>
    <property type="evidence" value="ECO:0007669"/>
    <property type="project" value="UniProtKB-UniRule"/>
</dbReference>
<dbReference type="Gene3D" id="3.40.850.10">
    <property type="entry name" value="Kinesin motor domain"/>
    <property type="match status" value="1"/>
</dbReference>
<dbReference type="InterPro" id="IPR019821">
    <property type="entry name" value="Kinesin_motor_CS"/>
</dbReference>
<evidence type="ECO:0000256" key="2">
    <source>
        <dbReference type="ARBA" id="ARBA00022840"/>
    </source>
</evidence>
<evidence type="ECO:0000256" key="4">
    <source>
        <dbReference type="PROSITE-ProRule" id="PRU00283"/>
    </source>
</evidence>
<dbReference type="GO" id="GO:0007018">
    <property type="term" value="P:microtubule-based movement"/>
    <property type="evidence" value="ECO:0007669"/>
    <property type="project" value="InterPro"/>
</dbReference>
<keyword evidence="2 4" id="KW-0067">ATP-binding</keyword>
<dbReference type="STRING" id="105231.A0A1Y1IBU0"/>
<dbReference type="GO" id="GO:0007017">
    <property type="term" value="P:microtubule-based process"/>
    <property type="evidence" value="ECO:0000318"/>
    <property type="project" value="GO_Central"/>
</dbReference>
<feature type="region of interest" description="Disordered" evidence="6">
    <location>
        <begin position="1178"/>
        <end position="1278"/>
    </location>
</feature>
<evidence type="ECO:0000313" key="8">
    <source>
        <dbReference type="EMBL" id="GAQ86176.1"/>
    </source>
</evidence>
<dbReference type="PRINTS" id="PR00380">
    <property type="entry name" value="KINESINHEAVY"/>
</dbReference>
<dbReference type="InterPro" id="IPR001752">
    <property type="entry name" value="Kinesin_motor_dom"/>
</dbReference>
<feature type="region of interest" description="Disordered" evidence="6">
    <location>
        <begin position="1509"/>
        <end position="1577"/>
    </location>
</feature>
<evidence type="ECO:0000259" key="7">
    <source>
        <dbReference type="PROSITE" id="PS50067"/>
    </source>
</evidence>
<feature type="region of interest" description="Disordered" evidence="6">
    <location>
        <begin position="1415"/>
        <end position="1490"/>
    </location>
</feature>
<feature type="compositionally biased region" description="Polar residues" evidence="6">
    <location>
        <begin position="1556"/>
        <end position="1577"/>
    </location>
</feature>
<keyword evidence="1 4" id="KW-0547">Nucleotide-binding</keyword>